<dbReference type="PANTHER" id="PTHR11362">
    <property type="entry name" value="PHOSPHATIDYLETHANOLAMINE-BINDING PROTEIN"/>
    <property type="match status" value="1"/>
</dbReference>
<reference evidence="1" key="1">
    <citation type="submission" date="2013-07" db="EMBL/GenBank/DDBJ databases">
        <title>Midgut Transcriptome Profiling of Anoplphora glabripennis, a Lignocellulose Degrading, Wood-Boring Cerambycid.</title>
        <authorList>
            <person name="Scully E.D."/>
            <person name="Hoover K."/>
            <person name="Carlson J.E."/>
            <person name="Tien M."/>
            <person name="Geib S.M."/>
        </authorList>
    </citation>
    <scope>NUCLEOTIDE SEQUENCE</scope>
</reference>
<protein>
    <submittedName>
        <fullName evidence="1">OV-16 antigen</fullName>
    </submittedName>
</protein>
<sequence>METDGIVPDTVDEAPSAKITITYPGGVEVEFGGELTPTQVKDEPEVKWDANPEKYYLLSMVDPDAPSRMDPKFREINHWLVGNIKGTNVTTGEVIMPYTGSKPGNGSGLHRYIFLIFEQKGKLTFDELDDPDARTNRRSFSIRRFAKKYNLGKAYAGNYYHAQWEPYVDTVRKS</sequence>
<dbReference type="InterPro" id="IPR008914">
    <property type="entry name" value="PEBP"/>
</dbReference>
<dbReference type="CDD" id="cd00866">
    <property type="entry name" value="PEBP_euk"/>
    <property type="match status" value="1"/>
</dbReference>
<name>V5H100_ANOGL</name>
<dbReference type="InterPro" id="IPR035810">
    <property type="entry name" value="PEBP_euk"/>
</dbReference>
<dbReference type="Pfam" id="PF01161">
    <property type="entry name" value="PBP"/>
    <property type="match status" value="1"/>
</dbReference>
<dbReference type="PANTHER" id="PTHR11362:SF152">
    <property type="entry name" value="ODORANT-BINDING PROTEIN A5-LIKE PROTEIN"/>
    <property type="match status" value="1"/>
</dbReference>
<proteinExistence type="predicted"/>
<organism evidence="1">
    <name type="scientific">Anoplophora glabripennis</name>
    <name type="common">Asian longhorn beetle</name>
    <name type="synonym">Anoplophora nobilis</name>
    <dbReference type="NCBI Taxonomy" id="217634"/>
    <lineage>
        <taxon>Eukaryota</taxon>
        <taxon>Metazoa</taxon>
        <taxon>Ecdysozoa</taxon>
        <taxon>Arthropoda</taxon>
        <taxon>Hexapoda</taxon>
        <taxon>Insecta</taxon>
        <taxon>Pterygota</taxon>
        <taxon>Neoptera</taxon>
        <taxon>Endopterygota</taxon>
        <taxon>Coleoptera</taxon>
        <taxon>Polyphaga</taxon>
        <taxon>Cucujiformia</taxon>
        <taxon>Chrysomeloidea</taxon>
        <taxon>Cerambycidae</taxon>
        <taxon>Lamiinae</taxon>
        <taxon>Lamiini</taxon>
        <taxon>Anoplophora</taxon>
    </lineage>
</organism>
<gene>
    <name evidence="1" type="primary">OV16</name>
</gene>
<dbReference type="AlphaFoldDB" id="V5H100"/>
<dbReference type="EMBL" id="GALX01001958">
    <property type="protein sequence ID" value="JAB66508.1"/>
    <property type="molecule type" value="Transcribed_RNA"/>
</dbReference>
<dbReference type="SUPFAM" id="SSF49777">
    <property type="entry name" value="PEBP-like"/>
    <property type="match status" value="1"/>
</dbReference>
<dbReference type="Gene3D" id="3.90.280.10">
    <property type="entry name" value="PEBP-like"/>
    <property type="match status" value="1"/>
</dbReference>
<dbReference type="InterPro" id="IPR036610">
    <property type="entry name" value="PEBP-like_sf"/>
</dbReference>
<evidence type="ECO:0000313" key="1">
    <source>
        <dbReference type="EMBL" id="JAB66508.1"/>
    </source>
</evidence>
<accession>V5H100</accession>